<evidence type="ECO:0000256" key="3">
    <source>
        <dbReference type="ARBA" id="ARBA00022692"/>
    </source>
</evidence>
<dbReference type="SMART" id="SM00034">
    <property type="entry name" value="CLECT"/>
    <property type="match status" value="1"/>
</dbReference>
<dbReference type="Gene3D" id="2.60.120.740">
    <property type="match status" value="1"/>
</dbReference>
<feature type="transmembrane region" description="Helical" evidence="10">
    <location>
        <begin position="1129"/>
        <end position="1155"/>
    </location>
</feature>
<dbReference type="Pfam" id="PF20519">
    <property type="entry name" value="Polycystin_dom"/>
    <property type="match status" value="1"/>
</dbReference>
<keyword evidence="3 10" id="KW-0812">Transmembrane</keyword>
<evidence type="ECO:0000256" key="9">
    <source>
        <dbReference type="PROSITE-ProRule" id="PRU00152"/>
    </source>
</evidence>
<sequence>MSAAGLVLLGLALRLMATPAKPEESSVCSKNQVAFRDSCYEFVPFGRSFYGAQNWCEERGGHLVFIHDEGTSSFCKSTSLRTGNGGLDSQGTRLRMEPQKVGPGVWLDTSNVNYSHWHGGQASPAPDTCGYIGRDPSARWAAKDNCAQLFAFICEFGVSQSLACKGHDATMHCGFGEVIQIRDAFYGRQTRHYCTQDAGSPLNLEEECSWVSVKDEVSGLPLTVSNESFVFDNVTISLMWLVSPYTGNLSGVIITGDGHTFDPYYPPSKVIHQFTSPGEFTVFAECTTKMEVTYTVLSDNTTLADPPHTALLPYNLTLDRAAQQGVGPGMDHLETRATSNTTTSAPSTNITVHFMKPLSGPQASWASDHLELGQDLLVNISVAHGIPEELTFEAAGLNASFSHEGESLGRPSGIYHRDKGDVEVYVEPGQYVDPFTTVTLHWLDSDKDLRFHWSCGHCWAQWNDCVERQLLCTDQRELVVPPSCLPPPNSAVTLHLAIWRGQELEKQEKQCLYVFAPLELKPLVSCEKNCGPVNASEDVMLRVSMGNDSPAAMFSWYLDNTPLEKIQPLPAACRRRGFWPRSLILPQSNTSTLLLNSSLLQAWGQASRIQVTAMTRHVYREDTYVISSLPPPEVPTCIIAPEEGTVLTSFAIFCNTSAVLGPLEYCFCLESGGHSASAAQSCGACTGSPPAGETAQGLPAILATPSIFVYTNRIQPRSWQDSSVHIAAANSATFTLPAASSLGFMQDGQEPVDIRMMSFPKSPFPAQSHFDVSGTVGGLSLTSSSGQLIPMKNLSENIEVDIRLGAALGIQLHWRPDIPLTLSLGYGYHPNKNSYDAKAHFPLVTSTDGLSTWKLSPEDLHFGEGVYYLTVIPESDLELTPGRDLTVGQCPLLIALPWARAIQGCTRIATRASLRLQVGPRTTPFQTHCLCNHLTFFGSTFLVLPNAIDVRQTRELFATFEDNPVVVTTVGCLFVAYVLVVIWARKKDAQDQAKVKVTVLEDNDPFAQYHDLVTVYTGHRRGAATSSKVFNQLSKTDEILSVGLGYHVKLATLVSGFQVTITLYGLDGESEPHHLSDPDIPVFERGGVNVFLLSTLFPLGELRSLRLWHDNSGDRPSCSLRSSKPPRGLPWWCVLVGWLLVAATSSVAAFFTMLYGLHYGKTSSLKWLISMAVSFVESVFVTQPLKVLGFAAFFALVLKSMEDEEEPMASLPGYLSSPDPFTLFQVRRNSRKDVYQPPLAATIEKRKTTHLKEQKAFALIREILAYLGFLWMLVAYGQRDPSAYYFNRHLKHSFTQGFSAVLGFQEFFMWANTTLVQNLYSHHPGFITDGNSKLVGSAQIRQVRVREKSCPLAPGLWTSLDGCHAPYSLDVEDLSDYGERWNASNLNSSNGFSQAWQYQSQSQRQGILQYLFDNTWLDSLTRAVFVEFTVYNANVNLFCIITLTLETSALGTFFTCTDLQSLHLYPFTDGWHPFVVAAEVIYLLFFLYYMVMQGKLMRKQKWRYFHSKWNLLELAIILASWSALAVFVKRAILAERDIQRYRKQGEEGISFSETAAADAALGYIIAFLVLLSTAKLWHLLRLNPKMNMITSALHRAWGDISGFVIVILIMLLAYSIASNLIFGWKLRSYKTLFAAAETIISLQVGIFNYEEVLDHSPVLGSFLIGSCIVFMTFIVLNLLISVILVAFNEEQKYYQVNSFGLFFNRH</sequence>
<dbReference type="SUPFAM" id="SSF56436">
    <property type="entry name" value="C-type lectin-like"/>
    <property type="match status" value="1"/>
</dbReference>
<comment type="subcellular location">
    <subcellularLocation>
        <location evidence="1">Membrane</location>
        <topology evidence="1">Multi-pass membrane protein</topology>
    </subcellularLocation>
</comment>
<dbReference type="eggNOG" id="KOG3373">
    <property type="taxonomic scope" value="Eukaryota"/>
</dbReference>
<protein>
    <submittedName>
        <fullName evidence="15">Polycystic kidney disease protein 1-like 2</fullName>
    </submittedName>
</protein>
<dbReference type="GO" id="GO:0005262">
    <property type="term" value="F:calcium channel activity"/>
    <property type="evidence" value="ECO:0007669"/>
    <property type="project" value="TreeGrafter"/>
</dbReference>
<evidence type="ECO:0000256" key="4">
    <source>
        <dbReference type="ARBA" id="ARBA00022729"/>
    </source>
</evidence>
<keyword evidence="7" id="KW-0325">Glycoprotein</keyword>
<gene>
    <name evidence="15" type="ORF">D623_10035389</name>
</gene>
<dbReference type="Gene3D" id="2.60.60.20">
    <property type="entry name" value="PLAT/LH2 domain"/>
    <property type="match status" value="1"/>
</dbReference>
<evidence type="ECO:0000313" key="15">
    <source>
        <dbReference type="EMBL" id="EPQ05469.1"/>
    </source>
</evidence>
<dbReference type="PROSITE" id="PS51111">
    <property type="entry name" value="REJ"/>
    <property type="match status" value="2"/>
</dbReference>
<feature type="transmembrane region" description="Helical" evidence="10">
    <location>
        <begin position="1662"/>
        <end position="1687"/>
    </location>
</feature>
<evidence type="ECO:0000256" key="5">
    <source>
        <dbReference type="ARBA" id="ARBA00022989"/>
    </source>
</evidence>
<dbReference type="InterPro" id="IPR001304">
    <property type="entry name" value="C-type_lectin-like"/>
</dbReference>
<dbReference type="eggNOG" id="KOG3599">
    <property type="taxonomic scope" value="Eukaryota"/>
</dbReference>
<dbReference type="InterPro" id="IPR013122">
    <property type="entry name" value="PKD1_2_channel"/>
</dbReference>
<dbReference type="CDD" id="cd00037">
    <property type="entry name" value="CLECT"/>
    <property type="match status" value="1"/>
</dbReference>
<evidence type="ECO:0000256" key="8">
    <source>
        <dbReference type="PIRSR" id="PIRSR603915-2"/>
    </source>
</evidence>
<dbReference type="PANTHER" id="PTHR10877">
    <property type="entry name" value="POLYCYSTIN FAMILY MEMBER"/>
    <property type="match status" value="1"/>
</dbReference>
<dbReference type="InterPro" id="IPR051223">
    <property type="entry name" value="Polycystin"/>
</dbReference>
<dbReference type="GO" id="GO:0016020">
    <property type="term" value="C:membrane"/>
    <property type="evidence" value="ECO:0007669"/>
    <property type="project" value="UniProtKB-SubCell"/>
</dbReference>
<comment type="caution">
    <text evidence="9">Lacks conserved residue(s) required for the propagation of feature annotation.</text>
</comment>
<dbReference type="FunFam" id="1.10.287.70:FF:000086">
    <property type="entry name" value="Polycystic kidney disease 2"/>
    <property type="match status" value="1"/>
</dbReference>
<feature type="transmembrane region" description="Helical" evidence="10">
    <location>
        <begin position="1167"/>
        <end position="1198"/>
    </location>
</feature>
<evidence type="ECO:0000256" key="1">
    <source>
        <dbReference type="ARBA" id="ARBA00004141"/>
    </source>
</evidence>
<dbReference type="InterPro" id="IPR001024">
    <property type="entry name" value="PLAT/LH2_dom"/>
</dbReference>
<feature type="transmembrane region" description="Helical" evidence="10">
    <location>
        <begin position="1256"/>
        <end position="1276"/>
    </location>
</feature>
<evidence type="ECO:0000256" key="6">
    <source>
        <dbReference type="ARBA" id="ARBA00023136"/>
    </source>
</evidence>
<evidence type="ECO:0000256" key="7">
    <source>
        <dbReference type="ARBA" id="ARBA00023180"/>
    </source>
</evidence>
<feature type="signal peptide" evidence="11">
    <location>
        <begin position="1"/>
        <end position="22"/>
    </location>
</feature>
<dbReference type="GO" id="GO:0005509">
    <property type="term" value="F:calcium ion binding"/>
    <property type="evidence" value="ECO:0007669"/>
    <property type="project" value="InterPro"/>
</dbReference>
<dbReference type="InterPro" id="IPR016187">
    <property type="entry name" value="CTDL_fold"/>
</dbReference>
<dbReference type="InterPro" id="IPR036392">
    <property type="entry name" value="PLAT/LH2_dom_sf"/>
</dbReference>
<reference evidence="15 16" key="1">
    <citation type="journal article" date="2013" name="Nat. Commun.">
        <title>Genome analysis reveals insights into physiology and longevity of the Brandt's bat Myotis brandtii.</title>
        <authorList>
            <person name="Seim I."/>
            <person name="Fang X."/>
            <person name="Xiong Z."/>
            <person name="Lobanov A.V."/>
            <person name="Huang Z."/>
            <person name="Ma S."/>
            <person name="Feng Y."/>
            <person name="Turanov A.A."/>
            <person name="Zhu Y."/>
            <person name="Lenz T.L."/>
            <person name="Gerashchenko M.V."/>
            <person name="Fan D."/>
            <person name="Hee Yim S."/>
            <person name="Yao X."/>
            <person name="Jordan D."/>
            <person name="Xiong Y."/>
            <person name="Ma Y."/>
            <person name="Lyapunov A.N."/>
            <person name="Chen G."/>
            <person name="Kulakova O.I."/>
            <person name="Sun Y."/>
            <person name="Lee S.G."/>
            <person name="Bronson R.T."/>
            <person name="Moskalev A.A."/>
            <person name="Sunyaev S.R."/>
            <person name="Zhang G."/>
            <person name="Krogh A."/>
            <person name="Wang J."/>
            <person name="Gladyshev V.N."/>
        </authorList>
    </citation>
    <scope>NUCLEOTIDE SEQUENCE [LARGE SCALE GENOMIC DNA]</scope>
</reference>
<proteinExistence type="inferred from homology"/>
<feature type="transmembrane region" description="Helical" evidence="10">
    <location>
        <begin position="1471"/>
        <end position="1491"/>
    </location>
</feature>
<keyword evidence="16" id="KW-1185">Reference proteome</keyword>
<dbReference type="PROSITE" id="PS50095">
    <property type="entry name" value="PLAT"/>
    <property type="match status" value="1"/>
</dbReference>
<keyword evidence="5 10" id="KW-1133">Transmembrane helix</keyword>
<evidence type="ECO:0000256" key="2">
    <source>
        <dbReference type="ARBA" id="ARBA00007200"/>
    </source>
</evidence>
<feature type="disulfide bond" evidence="8">
    <location>
        <begin position="1350"/>
        <end position="1363"/>
    </location>
</feature>
<dbReference type="InterPro" id="IPR003915">
    <property type="entry name" value="PKD_2"/>
</dbReference>
<dbReference type="Pfam" id="PF08016">
    <property type="entry name" value="PKD_channel"/>
    <property type="match status" value="1"/>
</dbReference>
<comment type="similarity">
    <text evidence="2">Belongs to the polycystin family.</text>
</comment>
<evidence type="ECO:0000259" key="14">
    <source>
        <dbReference type="PROSITE" id="PS51111"/>
    </source>
</evidence>
<dbReference type="InterPro" id="IPR046791">
    <property type="entry name" value="Polycystin_dom"/>
</dbReference>
<dbReference type="InterPro" id="IPR043159">
    <property type="entry name" value="Lectin_gal-bd_sf"/>
</dbReference>
<feature type="domain" description="REJ" evidence="14">
    <location>
        <begin position="697"/>
        <end position="763"/>
    </location>
</feature>
<dbReference type="SUPFAM" id="SSF49723">
    <property type="entry name" value="Lipase/lipooxygenase domain (PLAT/LH2 domain)"/>
    <property type="match status" value="1"/>
</dbReference>
<evidence type="ECO:0000259" key="12">
    <source>
        <dbReference type="PROSITE" id="PS50041"/>
    </source>
</evidence>
<name>S7MMI7_MYOBR</name>
<feature type="transmembrane region" description="Helical" evidence="10">
    <location>
        <begin position="1511"/>
        <end position="1532"/>
    </location>
</feature>
<evidence type="ECO:0000256" key="11">
    <source>
        <dbReference type="SAM" id="SignalP"/>
    </source>
</evidence>
<dbReference type="InterPro" id="IPR016186">
    <property type="entry name" value="C-type_lectin-like/link_sf"/>
</dbReference>
<dbReference type="EMBL" id="KE161800">
    <property type="protein sequence ID" value="EPQ05469.1"/>
    <property type="molecule type" value="Genomic_DNA"/>
</dbReference>
<dbReference type="Pfam" id="PF01477">
    <property type="entry name" value="PLAT"/>
    <property type="match status" value="1"/>
</dbReference>
<dbReference type="PANTHER" id="PTHR10877:SF134">
    <property type="entry name" value="POLYCYSTIN-1-LIKE PROTEIN 2"/>
    <property type="match status" value="1"/>
</dbReference>
<feature type="chain" id="PRO_5004543023" evidence="11">
    <location>
        <begin position="23"/>
        <end position="1706"/>
    </location>
</feature>
<organism evidence="15 16">
    <name type="scientific">Myotis brandtii</name>
    <name type="common">Brandt's bat</name>
    <dbReference type="NCBI Taxonomy" id="109478"/>
    <lineage>
        <taxon>Eukaryota</taxon>
        <taxon>Metazoa</taxon>
        <taxon>Chordata</taxon>
        <taxon>Craniata</taxon>
        <taxon>Vertebrata</taxon>
        <taxon>Euteleostomi</taxon>
        <taxon>Mammalia</taxon>
        <taxon>Eutheria</taxon>
        <taxon>Laurasiatheria</taxon>
        <taxon>Chiroptera</taxon>
        <taxon>Yangochiroptera</taxon>
        <taxon>Vespertilionidae</taxon>
        <taxon>Myotis</taxon>
    </lineage>
</organism>
<dbReference type="GO" id="GO:0050982">
    <property type="term" value="P:detection of mechanical stimulus"/>
    <property type="evidence" value="ECO:0007669"/>
    <property type="project" value="TreeGrafter"/>
</dbReference>
<evidence type="ECO:0000256" key="10">
    <source>
        <dbReference type="SAM" id="Phobius"/>
    </source>
</evidence>
<evidence type="ECO:0000313" key="16">
    <source>
        <dbReference type="Proteomes" id="UP000052978"/>
    </source>
</evidence>
<feature type="transmembrane region" description="Helical" evidence="10">
    <location>
        <begin position="1560"/>
        <end position="1580"/>
    </location>
</feature>
<feature type="domain" description="PLAT" evidence="13">
    <location>
        <begin position="1036"/>
        <end position="1153"/>
    </location>
</feature>
<keyword evidence="4 11" id="KW-0732">Signal</keyword>
<feature type="domain" description="REJ" evidence="14">
    <location>
        <begin position="423"/>
        <end position="672"/>
    </location>
</feature>
<feature type="transmembrane region" description="Helical" evidence="10">
    <location>
        <begin position="1600"/>
        <end position="1622"/>
    </location>
</feature>
<dbReference type="PROSITE" id="PS50041">
    <property type="entry name" value="C_TYPE_LECTIN_2"/>
    <property type="match status" value="1"/>
</dbReference>
<feature type="transmembrane region" description="Helical" evidence="10">
    <location>
        <begin position="965"/>
        <end position="984"/>
    </location>
</feature>
<keyword evidence="6 10" id="KW-0472">Membrane</keyword>
<dbReference type="InterPro" id="IPR014010">
    <property type="entry name" value="REJ_dom"/>
</dbReference>
<feature type="domain" description="C-type lectin" evidence="12">
    <location>
        <begin position="35"/>
        <end position="155"/>
    </location>
</feature>
<accession>S7MMI7</accession>
<dbReference type="Proteomes" id="UP000052978">
    <property type="component" value="Unassembled WGS sequence"/>
</dbReference>
<dbReference type="Pfam" id="PF00059">
    <property type="entry name" value="Lectin_C"/>
    <property type="match status" value="1"/>
</dbReference>
<dbReference type="Gene3D" id="3.10.100.10">
    <property type="entry name" value="Mannose-Binding Protein A, subunit A"/>
    <property type="match status" value="1"/>
</dbReference>
<dbReference type="PRINTS" id="PR01433">
    <property type="entry name" value="POLYCYSTIN2"/>
</dbReference>
<evidence type="ECO:0000259" key="13">
    <source>
        <dbReference type="PROSITE" id="PS50095"/>
    </source>
</evidence>